<dbReference type="AlphaFoldDB" id="A0A922TBZ1"/>
<dbReference type="PANTHER" id="PTHR47505">
    <property type="entry name" value="DNA UTILIZATION PROTEIN YHGH"/>
    <property type="match status" value="1"/>
</dbReference>
<dbReference type="Pfam" id="PF00156">
    <property type="entry name" value="Pribosyltran"/>
    <property type="match status" value="1"/>
</dbReference>
<dbReference type="InterPro" id="IPR051910">
    <property type="entry name" value="ComF/GntX_DNA_util-trans"/>
</dbReference>
<evidence type="ECO:0000259" key="2">
    <source>
        <dbReference type="Pfam" id="PF00156"/>
    </source>
</evidence>
<feature type="domain" description="Phosphoribosyltransferase" evidence="2">
    <location>
        <begin position="190"/>
        <end position="250"/>
    </location>
</feature>
<sequence length="257" mass="28368">MTVDETETASKPVLRFPAWLRWIGDLVYPPVCPACGVLTGRHASFCPDCWREIPFIERPYCEILGLPFSIDPGEGMVSAEAIAEPPVFDRLRSVAIHEGPVRHLVHGLKYRDRTDLAPMMALWMLRASEGLVARCDAIVPVPLHRRRFASRKFNQSAELARHLSRLSGRPLLPRTLVRVKNTARQVGLTARAREDNVRAAFRVVAGRETDVAGRHIVLVDDVYTTGATVSSACRALRRAGAAEVTVLTFAMAVAGPI</sequence>
<reference evidence="4 5" key="1">
    <citation type="submission" date="2014-06" db="EMBL/GenBank/DDBJ databases">
        <title>Rhizobium pelagicum/R2-400B4.</title>
        <authorList>
            <person name="Kimes N.E."/>
            <person name="Lopez-Perez M."/>
        </authorList>
    </citation>
    <scope>NUCLEOTIDE SEQUENCE [LARGE SCALE GENOMIC DNA]</scope>
    <source>
        <strain evidence="4 5">R2-400B4</strain>
    </source>
</reference>
<proteinExistence type="inferred from homology"/>
<name>A0A922TBZ1_9HYPH</name>
<dbReference type="SUPFAM" id="SSF53271">
    <property type="entry name" value="PRTase-like"/>
    <property type="match status" value="1"/>
</dbReference>
<dbReference type="CDD" id="cd06223">
    <property type="entry name" value="PRTases_typeI"/>
    <property type="match status" value="1"/>
</dbReference>
<accession>A0A922TBZ1</accession>
<dbReference type="Pfam" id="PF18912">
    <property type="entry name" value="DZR_2"/>
    <property type="match status" value="1"/>
</dbReference>
<dbReference type="InterPro" id="IPR029057">
    <property type="entry name" value="PRTase-like"/>
</dbReference>
<protein>
    <submittedName>
        <fullName evidence="4">Amidophosphoribosyltransferase</fullName>
    </submittedName>
</protein>
<dbReference type="PANTHER" id="PTHR47505:SF1">
    <property type="entry name" value="DNA UTILIZATION PROTEIN YHGH"/>
    <property type="match status" value="1"/>
</dbReference>
<dbReference type="Proteomes" id="UP000052167">
    <property type="component" value="Unassembled WGS sequence"/>
</dbReference>
<comment type="similarity">
    <text evidence="1">Belongs to the ComF/GntX family.</text>
</comment>
<dbReference type="OrthoDB" id="9779910at2"/>
<evidence type="ECO:0000259" key="3">
    <source>
        <dbReference type="Pfam" id="PF18912"/>
    </source>
</evidence>
<dbReference type="RefSeq" id="WP_037165001.1">
    <property type="nucleotide sequence ID" value="NZ_CAJXID010000005.1"/>
</dbReference>
<gene>
    <name evidence="4" type="ORF">GV68_19340</name>
</gene>
<evidence type="ECO:0000313" key="4">
    <source>
        <dbReference type="EMBL" id="KEQ10157.1"/>
    </source>
</evidence>
<dbReference type="InterPro" id="IPR000836">
    <property type="entry name" value="PRTase_dom"/>
</dbReference>
<dbReference type="EMBL" id="JOKJ01000004">
    <property type="protein sequence ID" value="KEQ10157.1"/>
    <property type="molecule type" value="Genomic_DNA"/>
</dbReference>
<organism evidence="4 5">
    <name type="scientific">Pseudorhizobium pelagicum</name>
    <dbReference type="NCBI Taxonomy" id="1509405"/>
    <lineage>
        <taxon>Bacteria</taxon>
        <taxon>Pseudomonadati</taxon>
        <taxon>Pseudomonadota</taxon>
        <taxon>Alphaproteobacteria</taxon>
        <taxon>Hyphomicrobiales</taxon>
        <taxon>Rhizobiaceae</taxon>
        <taxon>Rhizobium/Agrobacterium group</taxon>
        <taxon>Pseudorhizobium</taxon>
    </lineage>
</organism>
<comment type="caution">
    <text evidence="4">The sequence shown here is derived from an EMBL/GenBank/DDBJ whole genome shotgun (WGS) entry which is preliminary data.</text>
</comment>
<dbReference type="Gene3D" id="3.40.50.2020">
    <property type="match status" value="1"/>
</dbReference>
<feature type="domain" description="Double zinc ribbon" evidence="3">
    <location>
        <begin position="25"/>
        <end position="69"/>
    </location>
</feature>
<evidence type="ECO:0000256" key="1">
    <source>
        <dbReference type="ARBA" id="ARBA00008007"/>
    </source>
</evidence>
<keyword evidence="5" id="KW-1185">Reference proteome</keyword>
<dbReference type="InterPro" id="IPR044005">
    <property type="entry name" value="DZR_2"/>
</dbReference>
<evidence type="ECO:0000313" key="5">
    <source>
        <dbReference type="Proteomes" id="UP000052167"/>
    </source>
</evidence>